<sequence length="56" mass="6171">MTTVMVALSTRPVGAEEAEQLPRIFDDVDTIEIIGDMGDFGEHMMCSCSDSDDQPY</sequence>
<name>A0ABS5KR84_9ACTN</name>
<gene>
    <name evidence="1" type="ORF">KGQ19_16865</name>
</gene>
<dbReference type="Proteomes" id="UP000730482">
    <property type="component" value="Unassembled WGS sequence"/>
</dbReference>
<reference evidence="1 2" key="1">
    <citation type="submission" date="2020-02" db="EMBL/GenBank/DDBJ databases">
        <title>Acidophilic actinobacteria isolated from forest soil.</title>
        <authorList>
            <person name="Golinska P."/>
        </authorList>
    </citation>
    <scope>NUCLEOTIDE SEQUENCE [LARGE SCALE GENOMIC DNA]</scope>
    <source>
        <strain evidence="1 2">NL8</strain>
    </source>
</reference>
<evidence type="ECO:0000313" key="1">
    <source>
        <dbReference type="EMBL" id="MBS2548541.1"/>
    </source>
</evidence>
<dbReference type="RefSeq" id="WP_212010121.1">
    <property type="nucleotide sequence ID" value="NZ_JAAFYZ010000051.1"/>
</dbReference>
<proteinExistence type="predicted"/>
<accession>A0ABS5KR84</accession>
<keyword evidence="2" id="KW-1185">Reference proteome</keyword>
<protein>
    <submittedName>
        <fullName evidence="1">Uncharacterized protein</fullName>
    </submittedName>
</protein>
<evidence type="ECO:0000313" key="2">
    <source>
        <dbReference type="Proteomes" id="UP000730482"/>
    </source>
</evidence>
<organism evidence="1 2">
    <name type="scientific">Catenulispora pinistramenti</name>
    <dbReference type="NCBI Taxonomy" id="2705254"/>
    <lineage>
        <taxon>Bacteria</taxon>
        <taxon>Bacillati</taxon>
        <taxon>Actinomycetota</taxon>
        <taxon>Actinomycetes</taxon>
        <taxon>Catenulisporales</taxon>
        <taxon>Catenulisporaceae</taxon>
        <taxon>Catenulispora</taxon>
    </lineage>
</organism>
<dbReference type="EMBL" id="JAAFYZ010000051">
    <property type="protein sequence ID" value="MBS2548541.1"/>
    <property type="molecule type" value="Genomic_DNA"/>
</dbReference>
<comment type="caution">
    <text evidence="1">The sequence shown here is derived from an EMBL/GenBank/DDBJ whole genome shotgun (WGS) entry which is preliminary data.</text>
</comment>